<protein>
    <submittedName>
        <fullName evidence="2">Uncharacterized protein</fullName>
    </submittedName>
</protein>
<keyword evidence="1" id="KW-1133">Transmembrane helix</keyword>
<gene>
    <name evidence="2" type="ORF">ACFQ1M_04465</name>
</gene>
<comment type="caution">
    <text evidence="2">The sequence shown here is derived from an EMBL/GenBank/DDBJ whole genome shotgun (WGS) entry which is preliminary data.</text>
</comment>
<sequence>MKDERVFAEHTKQLLKEVGVENPPFDFADKVMHKIEAVKEVQSIPAKPVFGWRAWMAVASFVGLVVFLVINTSSTLALPSFVSEVVDGWELPSINFALPAIDLPNILVYCSLIFGAFVFIQFLMIKQRLDRSFT</sequence>
<accession>A0ABW3CUR4</accession>
<dbReference type="Proteomes" id="UP001596978">
    <property type="component" value="Unassembled WGS sequence"/>
</dbReference>
<keyword evidence="1" id="KW-0812">Transmembrane</keyword>
<evidence type="ECO:0000313" key="2">
    <source>
        <dbReference type="EMBL" id="MFD0861448.1"/>
    </source>
</evidence>
<feature type="transmembrane region" description="Helical" evidence="1">
    <location>
        <begin position="106"/>
        <end position="125"/>
    </location>
</feature>
<keyword evidence="3" id="KW-1185">Reference proteome</keyword>
<dbReference type="EMBL" id="JBHTJH010000004">
    <property type="protein sequence ID" value="MFD0861448.1"/>
    <property type="molecule type" value="Genomic_DNA"/>
</dbReference>
<organism evidence="2 3">
    <name type="scientific">Sungkyunkwania multivorans</name>
    <dbReference type="NCBI Taxonomy" id="1173618"/>
    <lineage>
        <taxon>Bacteria</taxon>
        <taxon>Pseudomonadati</taxon>
        <taxon>Bacteroidota</taxon>
        <taxon>Flavobacteriia</taxon>
        <taxon>Flavobacteriales</taxon>
        <taxon>Flavobacteriaceae</taxon>
        <taxon>Sungkyunkwania</taxon>
    </lineage>
</organism>
<evidence type="ECO:0000256" key="1">
    <source>
        <dbReference type="SAM" id="Phobius"/>
    </source>
</evidence>
<reference evidence="3" key="1">
    <citation type="journal article" date="2019" name="Int. J. Syst. Evol. Microbiol.">
        <title>The Global Catalogue of Microorganisms (GCM) 10K type strain sequencing project: providing services to taxonomists for standard genome sequencing and annotation.</title>
        <authorList>
            <consortium name="The Broad Institute Genomics Platform"/>
            <consortium name="The Broad Institute Genome Sequencing Center for Infectious Disease"/>
            <person name="Wu L."/>
            <person name="Ma J."/>
        </authorList>
    </citation>
    <scope>NUCLEOTIDE SEQUENCE [LARGE SCALE GENOMIC DNA]</scope>
    <source>
        <strain evidence="3">CCUG 62952</strain>
    </source>
</reference>
<name>A0ABW3CUR4_9FLAO</name>
<feature type="transmembrane region" description="Helical" evidence="1">
    <location>
        <begin position="52"/>
        <end position="70"/>
    </location>
</feature>
<keyword evidence="1" id="KW-0472">Membrane</keyword>
<proteinExistence type="predicted"/>
<evidence type="ECO:0000313" key="3">
    <source>
        <dbReference type="Proteomes" id="UP001596978"/>
    </source>
</evidence>
<dbReference type="RefSeq" id="WP_386404484.1">
    <property type="nucleotide sequence ID" value="NZ_JBHTJH010000004.1"/>
</dbReference>